<name>A0A433QCL1_9FUNG</name>
<dbReference type="GO" id="GO:0006281">
    <property type="term" value="P:DNA repair"/>
    <property type="evidence" value="ECO:0007669"/>
    <property type="project" value="TreeGrafter"/>
</dbReference>
<dbReference type="Proteomes" id="UP000274822">
    <property type="component" value="Unassembled WGS sequence"/>
</dbReference>
<gene>
    <name evidence="2" type="ORF">BC938DRAFT_483097</name>
</gene>
<keyword evidence="1" id="KW-0235">DNA replication</keyword>
<dbReference type="GO" id="GO:0003689">
    <property type="term" value="F:DNA clamp loader activity"/>
    <property type="evidence" value="ECO:0007669"/>
    <property type="project" value="TreeGrafter"/>
</dbReference>
<comment type="caution">
    <text evidence="2">The sequence shown here is derived from an EMBL/GenBank/DDBJ whole genome shotgun (WGS) entry which is preliminary data.</text>
</comment>
<dbReference type="GO" id="GO:0006261">
    <property type="term" value="P:DNA-templated DNA replication"/>
    <property type="evidence" value="ECO:0007669"/>
    <property type="project" value="TreeGrafter"/>
</dbReference>
<dbReference type="SUPFAM" id="SSF52540">
    <property type="entry name" value="P-loop containing nucleoside triphosphate hydrolases"/>
    <property type="match status" value="1"/>
</dbReference>
<keyword evidence="3" id="KW-1185">Reference proteome</keyword>
<dbReference type="PANTHER" id="PTHR11669:SF1">
    <property type="entry name" value="REPLICATION FACTOR C SUBUNIT 3"/>
    <property type="match status" value="1"/>
</dbReference>
<dbReference type="Gene3D" id="3.40.50.300">
    <property type="entry name" value="P-loop containing nucleotide triphosphate hydrolases"/>
    <property type="match status" value="1"/>
</dbReference>
<evidence type="ECO:0008006" key="4">
    <source>
        <dbReference type="Google" id="ProtNLM"/>
    </source>
</evidence>
<organism evidence="2 3">
    <name type="scientific">Jimgerdemannia flammicorona</name>
    <dbReference type="NCBI Taxonomy" id="994334"/>
    <lineage>
        <taxon>Eukaryota</taxon>
        <taxon>Fungi</taxon>
        <taxon>Fungi incertae sedis</taxon>
        <taxon>Mucoromycota</taxon>
        <taxon>Mucoromycotina</taxon>
        <taxon>Endogonomycetes</taxon>
        <taxon>Endogonales</taxon>
        <taxon>Endogonaceae</taxon>
        <taxon>Jimgerdemannia</taxon>
    </lineage>
</organism>
<evidence type="ECO:0000256" key="1">
    <source>
        <dbReference type="ARBA" id="ARBA00022705"/>
    </source>
</evidence>
<dbReference type="Pfam" id="PF03215">
    <property type="entry name" value="Rad17"/>
    <property type="match status" value="1"/>
</dbReference>
<sequence length="95" mass="10823">MSLWVDKYRPQTLEKLTYHADLSSHLKKLASSGDFPHMLFYGPPGAGKKTRIVAVLRELFGPGLKIDQRTFVTPSNRKLDLNIVSSNYHLEINPR</sequence>
<dbReference type="GO" id="GO:0005634">
    <property type="term" value="C:nucleus"/>
    <property type="evidence" value="ECO:0007669"/>
    <property type="project" value="TreeGrafter"/>
</dbReference>
<dbReference type="PANTHER" id="PTHR11669">
    <property type="entry name" value="REPLICATION FACTOR C / DNA POLYMERASE III GAMMA-TAU SUBUNIT"/>
    <property type="match status" value="1"/>
</dbReference>
<evidence type="ECO:0000313" key="3">
    <source>
        <dbReference type="Proteomes" id="UP000274822"/>
    </source>
</evidence>
<dbReference type="EMBL" id="RBNJ01008207">
    <property type="protein sequence ID" value="RUS27538.1"/>
    <property type="molecule type" value="Genomic_DNA"/>
</dbReference>
<dbReference type="AlphaFoldDB" id="A0A433QCL1"/>
<reference evidence="2 3" key="1">
    <citation type="journal article" date="2018" name="New Phytol.">
        <title>Phylogenomics of Endogonaceae and evolution of mycorrhizas within Mucoromycota.</title>
        <authorList>
            <person name="Chang Y."/>
            <person name="Desiro A."/>
            <person name="Na H."/>
            <person name="Sandor L."/>
            <person name="Lipzen A."/>
            <person name="Clum A."/>
            <person name="Barry K."/>
            <person name="Grigoriev I.V."/>
            <person name="Martin F.M."/>
            <person name="Stajich J.E."/>
            <person name="Smith M.E."/>
            <person name="Bonito G."/>
            <person name="Spatafora J.W."/>
        </authorList>
    </citation>
    <scope>NUCLEOTIDE SEQUENCE [LARGE SCALE GENOMIC DNA]</scope>
    <source>
        <strain evidence="2 3">AD002</strain>
    </source>
</reference>
<dbReference type="GO" id="GO:0005663">
    <property type="term" value="C:DNA replication factor C complex"/>
    <property type="evidence" value="ECO:0007669"/>
    <property type="project" value="TreeGrafter"/>
</dbReference>
<protein>
    <recommendedName>
        <fullName evidence="4">Replication factor C subunit 5</fullName>
    </recommendedName>
</protein>
<proteinExistence type="predicted"/>
<dbReference type="InterPro" id="IPR027417">
    <property type="entry name" value="P-loop_NTPase"/>
</dbReference>
<accession>A0A433QCL1</accession>
<dbReference type="InterPro" id="IPR050238">
    <property type="entry name" value="DNA_Rep/Repair_Clamp_Loader"/>
</dbReference>
<evidence type="ECO:0000313" key="2">
    <source>
        <dbReference type="EMBL" id="RUS27538.1"/>
    </source>
</evidence>